<dbReference type="AlphaFoldDB" id="A0AA36J4D8"/>
<dbReference type="InterPro" id="IPR013784">
    <property type="entry name" value="Carb-bd-like_fold"/>
</dbReference>
<dbReference type="InterPro" id="IPR015943">
    <property type="entry name" value="WD40/YVTN_repeat-like_dom_sf"/>
</dbReference>
<evidence type="ECO:0000313" key="4">
    <source>
        <dbReference type="Proteomes" id="UP001178507"/>
    </source>
</evidence>
<comment type="caution">
    <text evidence="3">The sequence shown here is derived from an EMBL/GenBank/DDBJ whole genome shotgun (WGS) entry which is preliminary data.</text>
</comment>
<reference evidence="3" key="1">
    <citation type="submission" date="2023-08" db="EMBL/GenBank/DDBJ databases">
        <authorList>
            <person name="Chen Y."/>
            <person name="Shah S."/>
            <person name="Dougan E. K."/>
            <person name="Thang M."/>
            <person name="Chan C."/>
        </authorList>
    </citation>
    <scope>NUCLEOTIDE SEQUENCE</scope>
</reference>
<keyword evidence="1" id="KW-0812">Transmembrane</keyword>
<keyword evidence="1" id="KW-1133">Transmembrane helix</keyword>
<proteinExistence type="predicted"/>
<dbReference type="SUPFAM" id="SSF63825">
    <property type="entry name" value="YWTD domain"/>
    <property type="match status" value="1"/>
</dbReference>
<feature type="transmembrane region" description="Helical" evidence="1">
    <location>
        <begin position="179"/>
        <end position="199"/>
    </location>
</feature>
<evidence type="ECO:0000256" key="1">
    <source>
        <dbReference type="SAM" id="Phobius"/>
    </source>
</evidence>
<dbReference type="InterPro" id="IPR002044">
    <property type="entry name" value="CBM20"/>
</dbReference>
<keyword evidence="1" id="KW-0472">Membrane</keyword>
<feature type="domain" description="CBM20" evidence="2">
    <location>
        <begin position="1"/>
        <end position="105"/>
    </location>
</feature>
<evidence type="ECO:0000313" key="3">
    <source>
        <dbReference type="EMBL" id="CAJ1398864.1"/>
    </source>
</evidence>
<keyword evidence="4" id="KW-1185">Reference proteome</keyword>
<dbReference type="SUPFAM" id="SSF49452">
    <property type="entry name" value="Starch-binding domain-like"/>
    <property type="match status" value="1"/>
</dbReference>
<dbReference type="Pfam" id="PF00686">
    <property type="entry name" value="CBM_20"/>
    <property type="match status" value="1"/>
</dbReference>
<organism evidence="3 4">
    <name type="scientific">Effrenium voratum</name>
    <dbReference type="NCBI Taxonomy" id="2562239"/>
    <lineage>
        <taxon>Eukaryota</taxon>
        <taxon>Sar</taxon>
        <taxon>Alveolata</taxon>
        <taxon>Dinophyceae</taxon>
        <taxon>Suessiales</taxon>
        <taxon>Symbiodiniaceae</taxon>
        <taxon>Effrenium</taxon>
    </lineage>
</organism>
<dbReference type="CDD" id="cd05467">
    <property type="entry name" value="CBM20"/>
    <property type="match status" value="1"/>
</dbReference>
<dbReference type="Gene3D" id="2.130.10.10">
    <property type="entry name" value="YVTN repeat-like/Quinoprotein amine dehydrogenase"/>
    <property type="match status" value="1"/>
</dbReference>
<dbReference type="PROSITE" id="PS51166">
    <property type="entry name" value="CBM20"/>
    <property type="match status" value="1"/>
</dbReference>
<dbReference type="Proteomes" id="UP001178507">
    <property type="component" value="Unassembled WGS sequence"/>
</dbReference>
<accession>A0AA36J4D8</accession>
<protein>
    <recommendedName>
        <fullName evidence="2">CBM20 domain-containing protein</fullName>
    </recommendedName>
</protein>
<name>A0AA36J4D8_9DINO</name>
<dbReference type="InterPro" id="IPR013783">
    <property type="entry name" value="Ig-like_fold"/>
</dbReference>
<gene>
    <name evidence="3" type="ORF">EVOR1521_LOCUS22522</name>
</gene>
<dbReference type="EMBL" id="CAUJNA010003313">
    <property type="protein sequence ID" value="CAJ1398864.1"/>
    <property type="molecule type" value="Genomic_DNA"/>
</dbReference>
<dbReference type="Gene3D" id="2.60.40.10">
    <property type="entry name" value="Immunoglobulins"/>
    <property type="match status" value="1"/>
</dbReference>
<evidence type="ECO:0000259" key="2">
    <source>
        <dbReference type="PROSITE" id="PS51166"/>
    </source>
</evidence>
<dbReference type="SMART" id="SM01065">
    <property type="entry name" value="CBM_2"/>
    <property type="match status" value="1"/>
</dbReference>
<dbReference type="GO" id="GO:2001070">
    <property type="term" value="F:starch binding"/>
    <property type="evidence" value="ECO:0007669"/>
    <property type="project" value="InterPro"/>
</dbReference>
<dbReference type="PROSITE" id="PS51257">
    <property type="entry name" value="PROKAR_LIPOPROTEIN"/>
    <property type="match status" value="1"/>
</dbReference>
<sequence length="499" mass="55740">MYRFQVSCDTQWGEEVCILGSASSVACWDVSRAIPLRPLSYPLWKSDPIDVSDVGPPEEVASRSKRLEYKYLIRGPRGVTWEHGNNRWVPVETGRLTVHDGFFGHIQPYPFSFEEDDHEDPEAEDTPERHHAASGWRVLVLGSSVAEGPEAAPPVSPPVWLLETEADAAKPQQCSWSRYWAWLTGIALILGTLVVFQAFQSLGTEEAPRYLYVSFHGDGSATTPLPQYGVNQVLRFDLEHPEDPAVEVLDTASAPTPPRMLRDVKGLKDGSVLVAQGLRSDSCILQYGPCDSNGQRQFVREYRSPILVHPYAMTFLGDTLYASTQDSGTVVGFNLSAADRLSAGDRINFNLQGDFRYRPGITYRGIASYKKCLYLSVTEMDKVAVICDLDHVSRHIHVRHPIGLLVDEDKDELYIASPNKQKDGEVLVWDLISQKVSRRLKHDGMTHPTNMAIHNGSVIVASQTQKSILQFNRTTGDFMRTLIKNLPDAPERNVMLSSC</sequence>